<accession>A0A6L2MID0</accession>
<reference evidence="1" key="1">
    <citation type="journal article" date="2019" name="Sci. Rep.">
        <title>Draft genome of Tanacetum cinerariifolium, the natural source of mosquito coil.</title>
        <authorList>
            <person name="Yamashiro T."/>
            <person name="Shiraishi A."/>
            <person name="Satake H."/>
            <person name="Nakayama K."/>
        </authorList>
    </citation>
    <scope>NUCLEOTIDE SEQUENCE</scope>
</reference>
<evidence type="ECO:0000313" key="1">
    <source>
        <dbReference type="EMBL" id="GEU73693.1"/>
    </source>
</evidence>
<dbReference type="EMBL" id="BKCJ010006739">
    <property type="protein sequence ID" value="GEU73693.1"/>
    <property type="molecule type" value="Genomic_DNA"/>
</dbReference>
<organism evidence="1">
    <name type="scientific">Tanacetum cinerariifolium</name>
    <name type="common">Dalmatian daisy</name>
    <name type="synonym">Chrysanthemum cinerariifolium</name>
    <dbReference type="NCBI Taxonomy" id="118510"/>
    <lineage>
        <taxon>Eukaryota</taxon>
        <taxon>Viridiplantae</taxon>
        <taxon>Streptophyta</taxon>
        <taxon>Embryophyta</taxon>
        <taxon>Tracheophyta</taxon>
        <taxon>Spermatophyta</taxon>
        <taxon>Magnoliopsida</taxon>
        <taxon>eudicotyledons</taxon>
        <taxon>Gunneridae</taxon>
        <taxon>Pentapetalae</taxon>
        <taxon>asterids</taxon>
        <taxon>campanulids</taxon>
        <taxon>Asterales</taxon>
        <taxon>Asteraceae</taxon>
        <taxon>Asteroideae</taxon>
        <taxon>Anthemideae</taxon>
        <taxon>Anthemidinae</taxon>
        <taxon>Tanacetum</taxon>
    </lineage>
</organism>
<comment type="caution">
    <text evidence="1">The sequence shown here is derived from an EMBL/GenBank/DDBJ whole genome shotgun (WGS) entry which is preliminary data.</text>
</comment>
<name>A0A6L2MID0_TANCI</name>
<protein>
    <submittedName>
        <fullName evidence="1">Uncharacterized protein</fullName>
    </submittedName>
</protein>
<dbReference type="AlphaFoldDB" id="A0A6L2MID0"/>
<proteinExistence type="predicted"/>
<sequence length="177" mass="19968">MIKEHDQQAKMKAAPRKLAYADSDKEALAGSLAKDFSDRFFLNPLAHLILTSKLALPSKVKRPPPRIKKLAKKLRDKIPKTVDKMFERVRAFIRGEVVVGSAEMVCPSQGDKGYVRSAWTGVLERARNRGGPMEARRNIGVYTPYPRKDTFTPLTKTLKEILTMKPPPLIKTPKKQT</sequence>
<gene>
    <name evidence="1" type="ORF">Tci_045671</name>
</gene>